<reference evidence="4" key="1">
    <citation type="submission" date="2020-09" db="EMBL/GenBank/DDBJ databases">
        <authorList>
            <person name="Kikuchi T."/>
        </authorList>
    </citation>
    <scope>NUCLEOTIDE SEQUENCE</scope>
    <source>
        <strain evidence="4">SH1</strain>
    </source>
</reference>
<feature type="chain" id="PRO_5036408264" description="Osteopetrosis-associated transmembrane protein 1" evidence="3">
    <location>
        <begin position="16"/>
        <end position="289"/>
    </location>
</feature>
<feature type="signal peptide" evidence="3">
    <location>
        <begin position="1"/>
        <end position="15"/>
    </location>
</feature>
<keyword evidence="2" id="KW-0812">Transmembrane</keyword>
<dbReference type="Proteomes" id="UP000783686">
    <property type="component" value="Unassembled WGS sequence"/>
</dbReference>
<dbReference type="AlphaFoldDB" id="A0A811K6X2"/>
<name>A0A811K6X2_9BILA</name>
<evidence type="ECO:0000256" key="1">
    <source>
        <dbReference type="SAM" id="MobiDB-lite"/>
    </source>
</evidence>
<dbReference type="OrthoDB" id="8021850at2759"/>
<evidence type="ECO:0000256" key="2">
    <source>
        <dbReference type="SAM" id="Phobius"/>
    </source>
</evidence>
<keyword evidence="5" id="KW-1185">Reference proteome</keyword>
<gene>
    <name evidence="4" type="ORF">BOKJ2_LOCUS3554</name>
</gene>
<dbReference type="EMBL" id="CAJFDH010000002">
    <property type="protein sequence ID" value="CAD5211158.1"/>
    <property type="molecule type" value="Genomic_DNA"/>
</dbReference>
<feature type="transmembrane region" description="Helical" evidence="2">
    <location>
        <begin position="223"/>
        <end position="243"/>
    </location>
</feature>
<dbReference type="GO" id="GO:0005829">
    <property type="term" value="C:cytosol"/>
    <property type="evidence" value="ECO:0007669"/>
    <property type="project" value="TreeGrafter"/>
</dbReference>
<evidence type="ECO:0008006" key="6">
    <source>
        <dbReference type="Google" id="ProtNLM"/>
    </source>
</evidence>
<sequence>MLIILLLAYLSFAICKNVKSEWDLDGPCQLHVQTLADAQARMVECATNFSSPPKVCTNCIDQYIHFKQIEYDTHHLTNVTSLDNKTCSQIFYGNYLLSYGNEISNALTERIWRASRCDSCLDIKWDFEKKNSSISYDSKTIEFEKVLVSWRRCVENFAQQNDTICVECENEFTQLFNYYWKIYKEPGIEFCADVESTMNDTMNIWHTVWQCPDDTKKDIKHDMTIVAISAAVLFVIISLFYLGSYIQVERAERNFVRYSRIQTPRGQRSRLLSSSTVEGSHTPSTSYHG</sequence>
<dbReference type="PANTHER" id="PTHR15644:SF2">
    <property type="entry name" value="OSTEOPETROSIS-ASSOCIATED TRANSMEMBRANE PROTEIN 1"/>
    <property type="match status" value="1"/>
</dbReference>
<dbReference type="InterPro" id="IPR019172">
    <property type="entry name" value="Osteopetrosis-assoc_TM_1"/>
</dbReference>
<keyword evidence="2" id="KW-1133">Transmembrane helix</keyword>
<dbReference type="PANTHER" id="PTHR15644">
    <property type="entry name" value="OSTEOPETROSIS ASSOCIATED TRANSMEMBRANE PROTEIN 1"/>
    <property type="match status" value="1"/>
</dbReference>
<evidence type="ECO:0000256" key="3">
    <source>
        <dbReference type="SAM" id="SignalP"/>
    </source>
</evidence>
<comment type="caution">
    <text evidence="4">The sequence shown here is derived from an EMBL/GenBank/DDBJ whole genome shotgun (WGS) entry which is preliminary data.</text>
</comment>
<proteinExistence type="predicted"/>
<keyword evidence="3" id="KW-0732">Signal</keyword>
<accession>A0A811K6X2</accession>
<keyword evidence="2" id="KW-0472">Membrane</keyword>
<feature type="region of interest" description="Disordered" evidence="1">
    <location>
        <begin position="267"/>
        <end position="289"/>
    </location>
</feature>
<organism evidence="4 5">
    <name type="scientific">Bursaphelenchus okinawaensis</name>
    <dbReference type="NCBI Taxonomy" id="465554"/>
    <lineage>
        <taxon>Eukaryota</taxon>
        <taxon>Metazoa</taxon>
        <taxon>Ecdysozoa</taxon>
        <taxon>Nematoda</taxon>
        <taxon>Chromadorea</taxon>
        <taxon>Rhabditida</taxon>
        <taxon>Tylenchina</taxon>
        <taxon>Tylenchomorpha</taxon>
        <taxon>Aphelenchoidea</taxon>
        <taxon>Aphelenchoididae</taxon>
        <taxon>Bursaphelenchus</taxon>
    </lineage>
</organism>
<dbReference type="EMBL" id="CAJFCW020000002">
    <property type="protein sequence ID" value="CAG9092781.1"/>
    <property type="molecule type" value="Genomic_DNA"/>
</dbReference>
<dbReference type="Pfam" id="PF09777">
    <property type="entry name" value="OSTMP1"/>
    <property type="match status" value="1"/>
</dbReference>
<protein>
    <recommendedName>
        <fullName evidence="6">Osteopetrosis-associated transmembrane protein 1</fullName>
    </recommendedName>
</protein>
<dbReference type="Proteomes" id="UP000614601">
    <property type="component" value="Unassembled WGS sequence"/>
</dbReference>
<evidence type="ECO:0000313" key="4">
    <source>
        <dbReference type="EMBL" id="CAD5211158.1"/>
    </source>
</evidence>
<evidence type="ECO:0000313" key="5">
    <source>
        <dbReference type="Proteomes" id="UP000614601"/>
    </source>
</evidence>